<protein>
    <submittedName>
        <fullName evidence="1">Uncharacterized protein</fullName>
    </submittedName>
</protein>
<keyword evidence="2" id="KW-1185">Reference proteome</keyword>
<sequence>MAQHSRDRPPAEPIKALPTAASVIQVPKRGQAVPVGDPLSMTQSDISLPFRRSNPSAASLYASTLSPPGSRSMSPSGRGSPSKYLANTVFDVSQGRGLPDDAGDSPGEPLSLVLKAFVPHVAVYASTDTEALVHEKGFKDGLWELLRPFGERIQGKINVRDSNGVSRVVDDFAIRFTKFGDNIEHPDPAVSGQRPSTNEKGGGKSDAVRDRAVLSDVESVVEKHLSYAEQSFQTSPYHEILRKQGLDIDTASPYYALYLRRLLSGLPITPHETFAHPVACVVAISSRNETPIEELRRLYAETNQGDNRLPVWVDGEYLRYYVLVHDEEHGDITRSMALFEQMKRHLGLHCHLLRLRSSQSAETDDDSIPLPRSEWMTAAEELCNIKRSEDDDEFDDPSHYIFESDATAIRTFVKEMVMQSIIPTMERHMSVWNDQVASRRRGITGKFMNLSRKWTGFGGGGRTSIGGSASNKDVYDPDGFYYATAAEAIMRKLADFAFMLRDWKLAHSTYDLLRPDFSEAKAWKYYAAANEMAAVSMLMMPQQLSSKTRSETIDQMLESAFYSYNTRCSSPYGALRSLTLGLELLRLRGGSNIDDAGRWGLRLLESRIPGRVGDALTKERLAICYASKTGVGSWNWGSRRRKSAAWSVLAAEAWTEQSKFIPAQRCLTQAQKTYLPGTAQDGASQFVNARSFVEALQRELSDRLGHACDAPDDAALEVSQSEIDEESEALTDMRARRPSIAVRGGLETAPLHSEQPDNLAPAAASGQQGFD</sequence>
<comment type="caution">
    <text evidence="1">The sequence shown here is derived from an EMBL/GenBank/DDBJ whole genome shotgun (WGS) entry which is preliminary data.</text>
</comment>
<dbReference type="Proteomes" id="UP001143910">
    <property type="component" value="Unassembled WGS sequence"/>
</dbReference>
<evidence type="ECO:0000313" key="1">
    <source>
        <dbReference type="EMBL" id="KAJ2983733.1"/>
    </source>
</evidence>
<gene>
    <name evidence="1" type="ORF">NQ176_g491</name>
</gene>
<reference evidence="1" key="1">
    <citation type="submission" date="2022-08" db="EMBL/GenBank/DDBJ databases">
        <title>Genome Sequence of Lecanicillium fungicola.</title>
        <authorList>
            <person name="Buettner E."/>
        </authorList>
    </citation>
    <scope>NUCLEOTIDE SEQUENCE</scope>
    <source>
        <strain evidence="1">Babe33</strain>
    </source>
</reference>
<name>A0ACC1NZK7_9HYPO</name>
<proteinExistence type="predicted"/>
<accession>A0ACC1NZK7</accession>
<organism evidence="1 2">
    <name type="scientific">Zarea fungicola</name>
    <dbReference type="NCBI Taxonomy" id="93591"/>
    <lineage>
        <taxon>Eukaryota</taxon>
        <taxon>Fungi</taxon>
        <taxon>Dikarya</taxon>
        <taxon>Ascomycota</taxon>
        <taxon>Pezizomycotina</taxon>
        <taxon>Sordariomycetes</taxon>
        <taxon>Hypocreomycetidae</taxon>
        <taxon>Hypocreales</taxon>
        <taxon>Cordycipitaceae</taxon>
        <taxon>Zarea</taxon>
    </lineage>
</organism>
<evidence type="ECO:0000313" key="2">
    <source>
        <dbReference type="Proteomes" id="UP001143910"/>
    </source>
</evidence>
<dbReference type="EMBL" id="JANJQO010000018">
    <property type="protein sequence ID" value="KAJ2983733.1"/>
    <property type="molecule type" value="Genomic_DNA"/>
</dbReference>